<comment type="caution">
    <text evidence="1">The sequence shown here is derived from an EMBL/GenBank/DDBJ whole genome shotgun (WGS) entry which is preliminary data.</text>
</comment>
<keyword evidence="2" id="KW-1185">Reference proteome</keyword>
<evidence type="ECO:0000313" key="2">
    <source>
        <dbReference type="Proteomes" id="UP000371423"/>
    </source>
</evidence>
<accession>A0A5P1A129</accession>
<organism evidence="1 2">
    <name type="scientific">Companilactobacillus halodurans</name>
    <dbReference type="NCBI Taxonomy" id="2584183"/>
    <lineage>
        <taxon>Bacteria</taxon>
        <taxon>Bacillati</taxon>
        <taxon>Bacillota</taxon>
        <taxon>Bacilli</taxon>
        <taxon>Lactobacillales</taxon>
        <taxon>Lactobacillaceae</taxon>
        <taxon>Companilactobacillus</taxon>
    </lineage>
</organism>
<reference evidence="1 2" key="1">
    <citation type="journal article" date="2019" name="Syst. Appl. Microbiol.">
        <title>Polyphasic characterization of two novel Lactobacillus spp. isolated from blown salami packages: Description of Lactobacillus halodurans sp. nov. and Lactobacillus salsicarnum sp. nov.</title>
        <authorList>
            <person name="Schuster J.A."/>
            <person name="Klingl A."/>
            <person name="Vogel R.F."/>
            <person name="Ehrmann M.A."/>
        </authorList>
    </citation>
    <scope>NUCLEOTIDE SEQUENCE [LARGE SCALE GENOMIC DNA]</scope>
    <source>
        <strain evidence="1 2">TMW 1.1920</strain>
    </source>
</reference>
<dbReference type="AlphaFoldDB" id="A0A5P1A129"/>
<dbReference type="Proteomes" id="UP000371423">
    <property type="component" value="Unassembled WGS sequence"/>
</dbReference>
<name>A0A5P1A129_9LACO</name>
<proteinExistence type="predicted"/>
<evidence type="ECO:0000313" key="1">
    <source>
        <dbReference type="EMBL" id="MQS98632.1"/>
    </source>
</evidence>
<sequence>MIKRIRIVNAQLFYTLHRCPQGGMNLLVKNSKRITNARLASFNGVEYHLVIKKQRFLCRNCGGTYGAHSDLLIKNHTMTKQVKHRIFSTTKIIGISTSTVGKILYGNTKTLYKCEHLPENICFDEFRSVKILLHL</sequence>
<dbReference type="EMBL" id="VDFO01000086">
    <property type="protein sequence ID" value="MQS98632.1"/>
    <property type="molecule type" value="Genomic_DNA"/>
</dbReference>
<gene>
    <name evidence="1" type="ORF">FHL05_12310</name>
</gene>
<protein>
    <submittedName>
        <fullName evidence="1">Uncharacterized protein</fullName>
    </submittedName>
</protein>